<reference evidence="10" key="2">
    <citation type="journal article" date="2021" name="PeerJ">
        <title>Extensive microbial diversity within the chicken gut microbiome revealed by metagenomics and culture.</title>
        <authorList>
            <person name="Gilroy R."/>
            <person name="Ravi A."/>
            <person name="Getino M."/>
            <person name="Pursley I."/>
            <person name="Horton D.L."/>
            <person name="Alikhan N.F."/>
            <person name="Baker D."/>
            <person name="Gharbi K."/>
            <person name="Hall N."/>
            <person name="Watson M."/>
            <person name="Adriaenssens E.M."/>
            <person name="Foster-Nyarko E."/>
            <person name="Jarju S."/>
            <person name="Secka A."/>
            <person name="Antonio M."/>
            <person name="Oren A."/>
            <person name="Chaudhuri R.R."/>
            <person name="La Ragione R."/>
            <person name="Hildebrand F."/>
            <person name="Pallen M.J."/>
        </authorList>
    </citation>
    <scope>NUCLEOTIDE SEQUENCE</scope>
    <source>
        <strain evidence="10">23406</strain>
    </source>
</reference>
<dbReference type="Proteomes" id="UP000886891">
    <property type="component" value="Unassembled WGS sequence"/>
</dbReference>
<name>A0A9D1NCN0_9FIRM</name>
<evidence type="ECO:0000256" key="4">
    <source>
        <dbReference type="ARBA" id="ARBA00022927"/>
    </source>
</evidence>
<protein>
    <submittedName>
        <fullName evidence="10">Preprotein translocase subunit SecE</fullName>
    </submittedName>
</protein>
<dbReference type="EMBL" id="DVOH01000025">
    <property type="protein sequence ID" value="HIV00229.1"/>
    <property type="molecule type" value="Genomic_DNA"/>
</dbReference>
<comment type="subcellular location">
    <subcellularLocation>
        <location evidence="1">Membrane</location>
    </subcellularLocation>
</comment>
<dbReference type="GO" id="GO:0009306">
    <property type="term" value="P:protein secretion"/>
    <property type="evidence" value="ECO:0007669"/>
    <property type="project" value="InterPro"/>
</dbReference>
<evidence type="ECO:0000256" key="1">
    <source>
        <dbReference type="ARBA" id="ARBA00004370"/>
    </source>
</evidence>
<organism evidence="10 11">
    <name type="scientific">Candidatus Stercoripulliclostridium merdipullorum</name>
    <dbReference type="NCBI Taxonomy" id="2840952"/>
    <lineage>
        <taxon>Bacteria</taxon>
        <taxon>Bacillati</taxon>
        <taxon>Bacillota</taxon>
        <taxon>Clostridia</taxon>
        <taxon>Eubacteriales</taxon>
        <taxon>Candidatus Stercoripulliclostridium</taxon>
    </lineage>
</organism>
<feature type="compositionally biased region" description="Low complexity" evidence="8">
    <location>
        <begin position="18"/>
        <end position="32"/>
    </location>
</feature>
<reference evidence="10" key="1">
    <citation type="submission" date="2020-10" db="EMBL/GenBank/DDBJ databases">
        <authorList>
            <person name="Gilroy R."/>
        </authorList>
    </citation>
    <scope>NUCLEOTIDE SEQUENCE</scope>
    <source>
        <strain evidence="10">23406</strain>
    </source>
</reference>
<dbReference type="GO" id="GO:0016020">
    <property type="term" value="C:membrane"/>
    <property type="evidence" value="ECO:0007669"/>
    <property type="project" value="UniProtKB-SubCell"/>
</dbReference>
<evidence type="ECO:0000256" key="6">
    <source>
        <dbReference type="ARBA" id="ARBA00023010"/>
    </source>
</evidence>
<keyword evidence="3 9" id="KW-0812">Transmembrane</keyword>
<keyword evidence="4" id="KW-0653">Protein transport</keyword>
<dbReference type="GO" id="GO:0006886">
    <property type="term" value="P:intracellular protein transport"/>
    <property type="evidence" value="ECO:0007669"/>
    <property type="project" value="InterPro"/>
</dbReference>
<feature type="transmembrane region" description="Helical" evidence="9">
    <location>
        <begin position="76"/>
        <end position="97"/>
    </location>
</feature>
<keyword evidence="5 9" id="KW-1133">Transmembrane helix</keyword>
<evidence type="ECO:0000256" key="2">
    <source>
        <dbReference type="ARBA" id="ARBA00022448"/>
    </source>
</evidence>
<evidence type="ECO:0000256" key="8">
    <source>
        <dbReference type="SAM" id="MobiDB-lite"/>
    </source>
</evidence>
<evidence type="ECO:0000313" key="10">
    <source>
        <dbReference type="EMBL" id="HIV00229.1"/>
    </source>
</evidence>
<evidence type="ECO:0000313" key="11">
    <source>
        <dbReference type="Proteomes" id="UP000886891"/>
    </source>
</evidence>
<sequence>MAKQKLTPRIDDIDVANPPAQQQPAPKAGGKAKSQKAKSDRPNIFKRIAKVFREMISELKKVDWPPFKKTKTSPGVWSNTATVLVVVLFFLIIITAFDSGLSALLRLLTNVQ</sequence>
<dbReference type="NCBIfam" id="TIGR00964">
    <property type="entry name" value="secE_bact"/>
    <property type="match status" value="1"/>
</dbReference>
<dbReference type="GO" id="GO:0008320">
    <property type="term" value="F:protein transmembrane transporter activity"/>
    <property type="evidence" value="ECO:0007669"/>
    <property type="project" value="InterPro"/>
</dbReference>
<comment type="caution">
    <text evidence="10">The sequence shown here is derived from an EMBL/GenBank/DDBJ whole genome shotgun (WGS) entry which is preliminary data.</text>
</comment>
<dbReference type="InterPro" id="IPR038379">
    <property type="entry name" value="SecE_sf"/>
</dbReference>
<keyword evidence="6" id="KW-0811">Translocation</keyword>
<dbReference type="Gene3D" id="1.20.5.1030">
    <property type="entry name" value="Preprotein translocase secy subunit"/>
    <property type="match status" value="1"/>
</dbReference>
<dbReference type="Pfam" id="PF00584">
    <property type="entry name" value="SecE"/>
    <property type="match status" value="1"/>
</dbReference>
<dbReference type="InterPro" id="IPR005807">
    <property type="entry name" value="SecE_bac"/>
</dbReference>
<keyword evidence="7 9" id="KW-0472">Membrane</keyword>
<evidence type="ECO:0000256" key="7">
    <source>
        <dbReference type="ARBA" id="ARBA00023136"/>
    </source>
</evidence>
<accession>A0A9D1NCN0</accession>
<evidence type="ECO:0000256" key="5">
    <source>
        <dbReference type="ARBA" id="ARBA00022989"/>
    </source>
</evidence>
<gene>
    <name evidence="10" type="primary">secE</name>
    <name evidence="10" type="ORF">IAB14_03830</name>
</gene>
<keyword evidence="2" id="KW-0813">Transport</keyword>
<dbReference type="InterPro" id="IPR001901">
    <property type="entry name" value="Translocase_SecE/Sec61-g"/>
</dbReference>
<feature type="region of interest" description="Disordered" evidence="8">
    <location>
        <begin position="1"/>
        <end position="40"/>
    </location>
</feature>
<evidence type="ECO:0000256" key="3">
    <source>
        <dbReference type="ARBA" id="ARBA00022692"/>
    </source>
</evidence>
<evidence type="ECO:0000256" key="9">
    <source>
        <dbReference type="SAM" id="Phobius"/>
    </source>
</evidence>
<proteinExistence type="predicted"/>
<dbReference type="AlphaFoldDB" id="A0A9D1NCN0"/>
<dbReference type="GO" id="GO:0006605">
    <property type="term" value="P:protein targeting"/>
    <property type="evidence" value="ECO:0007669"/>
    <property type="project" value="InterPro"/>
</dbReference>